<dbReference type="InterPro" id="IPR002182">
    <property type="entry name" value="NB-ARC"/>
</dbReference>
<keyword evidence="2" id="KW-1185">Reference proteome</keyword>
<dbReference type="PANTHER" id="PTHR36766">
    <property type="entry name" value="PLANT BROAD-SPECTRUM MILDEW RESISTANCE PROTEIN RPW8"/>
    <property type="match status" value="1"/>
</dbReference>
<dbReference type="OMA" id="CVESPSH"/>
<dbReference type="SUPFAM" id="SSF52540">
    <property type="entry name" value="P-loop containing nucleoside triphosphate hydrolases"/>
    <property type="match status" value="1"/>
</dbReference>
<dbReference type="eggNOG" id="KOG4658">
    <property type="taxonomic scope" value="Eukaryota"/>
</dbReference>
<evidence type="ECO:0000313" key="3">
    <source>
        <dbReference type="RefSeq" id="XP_010244225.1"/>
    </source>
</evidence>
<dbReference type="GeneID" id="104588102"/>
<reference evidence="3" key="1">
    <citation type="submission" date="2025-08" db="UniProtKB">
        <authorList>
            <consortium name="RefSeq"/>
        </authorList>
    </citation>
    <scope>IDENTIFICATION</scope>
</reference>
<dbReference type="KEGG" id="nnu:104588102"/>
<dbReference type="InterPro" id="IPR042197">
    <property type="entry name" value="Apaf_helical"/>
</dbReference>
<sequence>MIKQFWEEKKEPHPPGLDGMEMVQLIDIVRACLQQKRYVVVFDDVWSIDLWNSIEKALVLNGCGSRIMLTTRMVEVANYCVESPSHVYTLQPLRFEDAWELFCKKALGGDCPLELHEWSVKIVNKCDGMPLAVVTIGGLLSTKDRTASEWKLYVV</sequence>
<proteinExistence type="predicted"/>
<feature type="domain" description="NB-ARC" evidence="1">
    <location>
        <begin position="20"/>
        <end position="107"/>
    </location>
</feature>
<accession>A0A1U7ZAK4</accession>
<evidence type="ECO:0000259" key="1">
    <source>
        <dbReference type="Pfam" id="PF00931"/>
    </source>
</evidence>
<dbReference type="PRINTS" id="PR00364">
    <property type="entry name" value="DISEASERSIST"/>
</dbReference>
<dbReference type="Proteomes" id="UP000189703">
    <property type="component" value="Unplaced"/>
</dbReference>
<dbReference type="PANTHER" id="PTHR36766:SF63">
    <property type="entry name" value="NB-ARC DOMAIN-CONTAINING PROTEIN"/>
    <property type="match status" value="1"/>
</dbReference>
<dbReference type="GO" id="GO:0043531">
    <property type="term" value="F:ADP binding"/>
    <property type="evidence" value="ECO:0007669"/>
    <property type="project" value="InterPro"/>
</dbReference>
<dbReference type="AlphaFoldDB" id="A0A1U7ZAK4"/>
<dbReference type="SMR" id="A0A1U7ZAK4"/>
<protein>
    <submittedName>
        <fullName evidence="3">Disease resistance protein RPM1-like</fullName>
    </submittedName>
</protein>
<dbReference type="Gene3D" id="3.40.50.300">
    <property type="entry name" value="P-loop containing nucleotide triphosphate hydrolases"/>
    <property type="match status" value="1"/>
</dbReference>
<evidence type="ECO:0000313" key="2">
    <source>
        <dbReference type="Proteomes" id="UP000189703"/>
    </source>
</evidence>
<dbReference type="Pfam" id="PF00931">
    <property type="entry name" value="NB-ARC"/>
    <property type="match status" value="1"/>
</dbReference>
<organism evidence="2 3">
    <name type="scientific">Nelumbo nucifera</name>
    <name type="common">Sacred lotus</name>
    <dbReference type="NCBI Taxonomy" id="4432"/>
    <lineage>
        <taxon>Eukaryota</taxon>
        <taxon>Viridiplantae</taxon>
        <taxon>Streptophyta</taxon>
        <taxon>Embryophyta</taxon>
        <taxon>Tracheophyta</taxon>
        <taxon>Spermatophyta</taxon>
        <taxon>Magnoliopsida</taxon>
        <taxon>Proteales</taxon>
        <taxon>Nelumbonaceae</taxon>
        <taxon>Nelumbo</taxon>
    </lineage>
</organism>
<name>A0A1U7ZAK4_NELNU</name>
<gene>
    <name evidence="3" type="primary">LOC104588102</name>
</gene>
<dbReference type="Gene3D" id="1.10.8.430">
    <property type="entry name" value="Helical domain of apoptotic protease-activating factors"/>
    <property type="match status" value="1"/>
</dbReference>
<dbReference type="OrthoDB" id="598235at2759"/>
<dbReference type="InterPro" id="IPR027417">
    <property type="entry name" value="P-loop_NTPase"/>
</dbReference>
<dbReference type="RefSeq" id="XP_010244225.1">
    <property type="nucleotide sequence ID" value="XM_010245923.1"/>
</dbReference>